<feature type="transmembrane region" description="Helical" evidence="6">
    <location>
        <begin position="51"/>
        <end position="75"/>
    </location>
</feature>
<keyword evidence="3 6" id="KW-0812">Transmembrane</keyword>
<evidence type="ECO:0000256" key="1">
    <source>
        <dbReference type="ARBA" id="ARBA00004651"/>
    </source>
</evidence>
<feature type="domain" description="Sulfatase N-terminal" evidence="7">
    <location>
        <begin position="252"/>
        <end position="509"/>
    </location>
</feature>
<dbReference type="InterPro" id="IPR012159">
    <property type="entry name" value="YejM-like"/>
</dbReference>
<gene>
    <name evidence="9" type="primary">yejM</name>
    <name evidence="9" type="ORF">GCM10007895_32970</name>
</gene>
<dbReference type="Pfam" id="PF11893">
    <property type="entry name" value="DUF3413"/>
    <property type="match status" value="1"/>
</dbReference>
<feature type="transmembrane region" description="Helical" evidence="6">
    <location>
        <begin position="87"/>
        <end position="109"/>
    </location>
</feature>
<comment type="caution">
    <text evidence="9">The sequence shown here is derived from an EMBL/GenBank/DDBJ whole genome shotgun (WGS) entry which is preliminary data.</text>
</comment>
<protein>
    <submittedName>
        <fullName evidence="9">Sulfatase</fullName>
    </submittedName>
</protein>
<accession>A0AA37W2E9</accession>
<dbReference type="SUPFAM" id="SSF53649">
    <property type="entry name" value="Alkaline phosphatase-like"/>
    <property type="match status" value="1"/>
</dbReference>
<evidence type="ECO:0000256" key="3">
    <source>
        <dbReference type="ARBA" id="ARBA00022692"/>
    </source>
</evidence>
<dbReference type="Proteomes" id="UP001161422">
    <property type="component" value="Unassembled WGS sequence"/>
</dbReference>
<dbReference type="EMBL" id="BSNC01000012">
    <property type="protein sequence ID" value="GLP97990.1"/>
    <property type="molecule type" value="Genomic_DNA"/>
</dbReference>
<dbReference type="AlphaFoldDB" id="A0AA37W2E9"/>
<reference evidence="9" key="2">
    <citation type="submission" date="2023-01" db="EMBL/GenBank/DDBJ databases">
        <title>Draft genome sequence of Paraferrimonas sedimenticola strain NBRC 101628.</title>
        <authorList>
            <person name="Sun Q."/>
            <person name="Mori K."/>
        </authorList>
    </citation>
    <scope>NUCLEOTIDE SEQUENCE</scope>
    <source>
        <strain evidence="9">NBRC 101628</strain>
    </source>
</reference>
<organism evidence="9 10">
    <name type="scientific">Paraferrimonas sedimenticola</name>
    <dbReference type="NCBI Taxonomy" id="375674"/>
    <lineage>
        <taxon>Bacteria</taxon>
        <taxon>Pseudomonadati</taxon>
        <taxon>Pseudomonadota</taxon>
        <taxon>Gammaproteobacteria</taxon>
        <taxon>Alteromonadales</taxon>
        <taxon>Ferrimonadaceae</taxon>
        <taxon>Paraferrimonas</taxon>
    </lineage>
</organism>
<feature type="transmembrane region" description="Helical" evidence="6">
    <location>
        <begin position="137"/>
        <end position="156"/>
    </location>
</feature>
<reference evidence="9" key="1">
    <citation type="journal article" date="2014" name="Int. J. Syst. Evol. Microbiol.">
        <title>Complete genome sequence of Corynebacterium casei LMG S-19264T (=DSM 44701T), isolated from a smear-ripened cheese.</title>
        <authorList>
            <consortium name="US DOE Joint Genome Institute (JGI-PGF)"/>
            <person name="Walter F."/>
            <person name="Albersmeier A."/>
            <person name="Kalinowski J."/>
            <person name="Ruckert C."/>
        </authorList>
    </citation>
    <scope>NUCLEOTIDE SEQUENCE</scope>
    <source>
        <strain evidence="9">NBRC 101628</strain>
    </source>
</reference>
<dbReference type="InterPro" id="IPR050448">
    <property type="entry name" value="OpgB/LTA_synthase_biosynth"/>
</dbReference>
<evidence type="ECO:0000259" key="7">
    <source>
        <dbReference type="Pfam" id="PF00884"/>
    </source>
</evidence>
<dbReference type="RefSeq" id="WP_095506064.1">
    <property type="nucleotide sequence ID" value="NZ_BSNC01000012.1"/>
</dbReference>
<proteinExistence type="predicted"/>
<sequence>MLKQDQQLKRERTSSLINWGHWFAFFNGLLAFVIGFRYLADSGSPEGILGWGYFLISSFGHFAFLAFLVYVLFLFPVTLLLPFAGFLRGYAALVATIALSVLLFDVQVFKAYGIHLSPFAFDLAYADLNQVISRTNAALTLAFIITIELVAANWIWRRINKIQKKNFGNKAIAAVAVCFFGSHLIHIWADISQETRITRQDVLLPLSYPATARSFMAEHGFEQDNTQITDASISQLNYPLEPLQCRGMAKQPNLLMVVVDGWRADMVNADTMPFFSDYAQQNRSFNQHFAGGGRSDTGLFSLMFGLQGSYLDAVVADDTVPVLNQVFGDLGYQLNLFSANPYDIGSRWFEGFEVHPLSPSINQADNDKQLIKRYQDWQAPADAPWLNMVRLSGPASYDTPEGFVGIATTAASAELNVAERILFNQYRQALRALDKRLEELLSQQAQDTHVIVTGINGLVFSSDATINRRDLSPASVHVPLVVSWPNSQPDAIDYATSHHGIVPTLLSRAALCDNPASDYSSGSDLLQRQKNAWVYAGHQRNFAIYQPNRITLINRHGNYRIFDTQFQRQRGARLHPKPLMEVMNEGQRFYDR</sequence>
<feature type="transmembrane region" description="Helical" evidence="6">
    <location>
        <begin position="21"/>
        <end position="39"/>
    </location>
</feature>
<feature type="domain" description="Inner membrane protein YejM N-terminal" evidence="8">
    <location>
        <begin position="9"/>
        <end position="245"/>
    </location>
</feature>
<feature type="transmembrane region" description="Helical" evidence="6">
    <location>
        <begin position="168"/>
        <end position="189"/>
    </location>
</feature>
<keyword evidence="10" id="KW-1185">Reference proteome</keyword>
<evidence type="ECO:0000256" key="4">
    <source>
        <dbReference type="ARBA" id="ARBA00022989"/>
    </source>
</evidence>
<evidence type="ECO:0000256" key="6">
    <source>
        <dbReference type="SAM" id="Phobius"/>
    </source>
</evidence>
<dbReference type="GO" id="GO:0005886">
    <property type="term" value="C:plasma membrane"/>
    <property type="evidence" value="ECO:0007669"/>
    <property type="project" value="UniProtKB-SubCell"/>
</dbReference>
<keyword evidence="5 6" id="KW-0472">Membrane</keyword>
<keyword evidence="2" id="KW-1003">Cell membrane</keyword>
<dbReference type="PANTHER" id="PTHR47371:SF3">
    <property type="entry name" value="PHOSPHOGLYCEROL TRANSFERASE I"/>
    <property type="match status" value="1"/>
</dbReference>
<name>A0AA37W2E9_9GAMM</name>
<dbReference type="PANTHER" id="PTHR47371">
    <property type="entry name" value="LIPOTEICHOIC ACID SYNTHASE"/>
    <property type="match status" value="1"/>
</dbReference>
<dbReference type="Gene3D" id="3.40.720.10">
    <property type="entry name" value="Alkaline Phosphatase, subunit A"/>
    <property type="match status" value="1"/>
</dbReference>
<dbReference type="InterPro" id="IPR024588">
    <property type="entry name" value="YejM_N"/>
</dbReference>
<evidence type="ECO:0000313" key="10">
    <source>
        <dbReference type="Proteomes" id="UP001161422"/>
    </source>
</evidence>
<evidence type="ECO:0000313" key="9">
    <source>
        <dbReference type="EMBL" id="GLP97990.1"/>
    </source>
</evidence>
<evidence type="ECO:0000256" key="2">
    <source>
        <dbReference type="ARBA" id="ARBA00022475"/>
    </source>
</evidence>
<dbReference type="PIRSF" id="PIRSF004950">
    <property type="entry name" value="Mmb_sulf_HI0842"/>
    <property type="match status" value="1"/>
</dbReference>
<dbReference type="Pfam" id="PF00884">
    <property type="entry name" value="Sulfatase"/>
    <property type="match status" value="1"/>
</dbReference>
<evidence type="ECO:0000259" key="8">
    <source>
        <dbReference type="Pfam" id="PF11893"/>
    </source>
</evidence>
<keyword evidence="4 6" id="KW-1133">Transmembrane helix</keyword>
<dbReference type="InterPro" id="IPR017850">
    <property type="entry name" value="Alkaline_phosphatase_core_sf"/>
</dbReference>
<evidence type="ECO:0000256" key="5">
    <source>
        <dbReference type="ARBA" id="ARBA00023136"/>
    </source>
</evidence>
<dbReference type="InterPro" id="IPR000917">
    <property type="entry name" value="Sulfatase_N"/>
</dbReference>
<comment type="subcellular location">
    <subcellularLocation>
        <location evidence="1">Cell membrane</location>
        <topology evidence="1">Multi-pass membrane protein</topology>
    </subcellularLocation>
</comment>